<dbReference type="RefSeq" id="WP_092105853.1">
    <property type="nucleotide sequence ID" value="NZ_FOOT01000019.1"/>
</dbReference>
<evidence type="ECO:0008006" key="4">
    <source>
        <dbReference type="Google" id="ProtNLM"/>
    </source>
</evidence>
<evidence type="ECO:0000313" key="2">
    <source>
        <dbReference type="EMBL" id="SFH41507.1"/>
    </source>
</evidence>
<evidence type="ECO:0000256" key="1">
    <source>
        <dbReference type="SAM" id="Phobius"/>
    </source>
</evidence>
<keyword evidence="3" id="KW-1185">Reference proteome</keyword>
<dbReference type="Proteomes" id="UP000198724">
    <property type="component" value="Unassembled WGS sequence"/>
</dbReference>
<organism evidence="2 3">
    <name type="scientific">Pontibacter chinhatensis</name>
    <dbReference type="NCBI Taxonomy" id="1436961"/>
    <lineage>
        <taxon>Bacteria</taxon>
        <taxon>Pseudomonadati</taxon>
        <taxon>Bacteroidota</taxon>
        <taxon>Cytophagia</taxon>
        <taxon>Cytophagales</taxon>
        <taxon>Hymenobacteraceae</taxon>
        <taxon>Pontibacter</taxon>
    </lineage>
</organism>
<proteinExistence type="predicted"/>
<keyword evidence="1" id="KW-0812">Transmembrane</keyword>
<feature type="transmembrane region" description="Helical" evidence="1">
    <location>
        <begin position="6"/>
        <end position="23"/>
    </location>
</feature>
<gene>
    <name evidence="2" type="ORF">SAMN05421739_1196</name>
</gene>
<evidence type="ECO:0000313" key="3">
    <source>
        <dbReference type="Proteomes" id="UP000198724"/>
    </source>
</evidence>
<feature type="transmembrane region" description="Helical" evidence="1">
    <location>
        <begin position="252"/>
        <end position="278"/>
    </location>
</feature>
<dbReference type="AlphaFoldDB" id="A0A1I2ZUH0"/>
<keyword evidence="1" id="KW-0472">Membrane</keyword>
<protein>
    <recommendedName>
        <fullName evidence="4">MotA/TolQ/ExbB proton channel family protein</fullName>
    </recommendedName>
</protein>
<keyword evidence="1" id="KW-1133">Transmembrane helix</keyword>
<accession>A0A1I2ZUH0</accession>
<feature type="transmembrane region" description="Helical" evidence="1">
    <location>
        <begin position="209"/>
        <end position="232"/>
    </location>
</feature>
<name>A0A1I2ZUH0_9BACT</name>
<reference evidence="3" key="1">
    <citation type="submission" date="2016-10" db="EMBL/GenBank/DDBJ databases">
        <authorList>
            <person name="Varghese N."/>
            <person name="Submissions S."/>
        </authorList>
    </citation>
    <scope>NUCLEOTIDE SEQUENCE [LARGE SCALE GENOMIC DNA]</scope>
    <source>
        <strain evidence="3">LP51</strain>
    </source>
</reference>
<dbReference type="EMBL" id="FOOT01000019">
    <property type="protein sequence ID" value="SFH41507.1"/>
    <property type="molecule type" value="Genomic_DNA"/>
</dbReference>
<dbReference type="STRING" id="1436961.SAMN05421739_1196"/>
<dbReference type="OrthoDB" id="1066121at2"/>
<sequence length="586" mass="65697">MEGIFILEAVLILIILGYQLYIYKGNKQKIKSIAELFPSEDQLSIREQLLEAGDFKKPAEAKPDSTTWQAILAGKPFREYTPSNPVIKRVVAVEDNMLQIEAKGGPVPSLSIAREKLEKLFAGGNIHLVQGDPDPLITTVASGGRGTATIDLIEVQHPSETFASIIRSTNQYLKRNKGAAADFDILKDVSERYSEAMDAEVQSTIATPLYVGLLGTFSGVIIGLSSLIWSGLGGDETGGAAGSFITDQNIPSFLFGVLIAMSGSFLGLLLTLLGNNALKNARSLRDRHKNSYYTFLQTNLLPKLNSDMAASLGNLKSVLDSFNKDFLDKVLGFRPIVDTLTENISTQKEFIEKLDQIGFTQMANANLQVFDKMKESEQLFKNFMQYQVALNESVRKGAELTHQIGQVLERLNSLQEGFDKVPGYLQKHDESIQRQVNFFGQHERELNNIGSRIEQYFDKAALRLTDLMEARLQHQERDAQNAYQKWQEHFRRLNEDNVYQRILDYMRPFEDLSNQQGKLNVSQQQLSGEIRQTNERLLQKLEADTAIQQQLLQQLQLLNTQMAKSMEPGPLKAALDKLFGGGQGRR</sequence>